<dbReference type="Gene3D" id="2.40.50.180">
    <property type="entry name" value="CheA-289, Domain 4"/>
    <property type="match status" value="1"/>
</dbReference>
<gene>
    <name evidence="2" type="ORF">SAMN02745728_00121</name>
</gene>
<dbReference type="PANTHER" id="PTHR22617:SF23">
    <property type="entry name" value="CHEMOTAXIS PROTEIN CHEW"/>
    <property type="match status" value="1"/>
</dbReference>
<keyword evidence="3" id="KW-1185">Reference proteome</keyword>
<dbReference type="OrthoDB" id="9790406at2"/>
<dbReference type="Pfam" id="PF01584">
    <property type="entry name" value="CheW"/>
    <property type="match status" value="1"/>
</dbReference>
<feature type="domain" description="CheW-like" evidence="1">
    <location>
        <begin position="85"/>
        <end position="225"/>
    </location>
</feature>
<evidence type="ECO:0000259" key="1">
    <source>
        <dbReference type="PROSITE" id="PS50851"/>
    </source>
</evidence>
<dbReference type="Gene3D" id="2.30.30.40">
    <property type="entry name" value="SH3 Domains"/>
    <property type="match status" value="1"/>
</dbReference>
<dbReference type="GO" id="GO:0005829">
    <property type="term" value="C:cytosol"/>
    <property type="evidence" value="ECO:0007669"/>
    <property type="project" value="TreeGrafter"/>
</dbReference>
<dbReference type="Proteomes" id="UP000186469">
    <property type="component" value="Unassembled WGS sequence"/>
</dbReference>
<evidence type="ECO:0000313" key="2">
    <source>
        <dbReference type="EMBL" id="SHN49323.1"/>
    </source>
</evidence>
<accession>A0A1M7RSN2</accession>
<dbReference type="RefSeq" id="WP_072695440.1">
    <property type="nucleotide sequence ID" value="NZ_FRDI01000002.1"/>
</dbReference>
<dbReference type="EMBL" id="FRDI01000002">
    <property type="protein sequence ID" value="SHN49323.1"/>
    <property type="molecule type" value="Genomic_DNA"/>
</dbReference>
<dbReference type="InterPro" id="IPR002545">
    <property type="entry name" value="CheW-lke_dom"/>
</dbReference>
<sequence>MKKTPEQYFQEQDFAVLEADINAGHEFTLAEIAFMEKYLGIERSDLKQKNSPLASLKYDDTYIGNGQTLGPPEEPVEQVLKREENMLLVGFFIGNQEFTIPTVAVQEVIKAIPVSKMPISPDFVHGVINLRGRITPLVHLGEMLEVSGYDKKKEGFVIVCRRRGLQFGLMIEKVHTMYRVAQGSIDWAVEAHIGASVEYISGLLKINDMLVSVVSIDKIVERILAE</sequence>
<dbReference type="GO" id="GO:0006935">
    <property type="term" value="P:chemotaxis"/>
    <property type="evidence" value="ECO:0007669"/>
    <property type="project" value="InterPro"/>
</dbReference>
<dbReference type="SUPFAM" id="SSF50341">
    <property type="entry name" value="CheW-like"/>
    <property type="match status" value="1"/>
</dbReference>
<evidence type="ECO:0000313" key="3">
    <source>
        <dbReference type="Proteomes" id="UP000186469"/>
    </source>
</evidence>
<dbReference type="InterPro" id="IPR036061">
    <property type="entry name" value="CheW-like_dom_sf"/>
</dbReference>
<dbReference type="InterPro" id="IPR039315">
    <property type="entry name" value="CheW"/>
</dbReference>
<proteinExistence type="predicted"/>
<dbReference type="PANTHER" id="PTHR22617">
    <property type="entry name" value="CHEMOTAXIS SENSOR HISTIDINE KINASE-RELATED"/>
    <property type="match status" value="1"/>
</dbReference>
<dbReference type="PROSITE" id="PS50851">
    <property type="entry name" value="CHEW"/>
    <property type="match status" value="1"/>
</dbReference>
<organism evidence="2 3">
    <name type="scientific">Desulfovibrio litoralis DSM 11393</name>
    <dbReference type="NCBI Taxonomy" id="1121455"/>
    <lineage>
        <taxon>Bacteria</taxon>
        <taxon>Pseudomonadati</taxon>
        <taxon>Thermodesulfobacteriota</taxon>
        <taxon>Desulfovibrionia</taxon>
        <taxon>Desulfovibrionales</taxon>
        <taxon>Desulfovibrionaceae</taxon>
        <taxon>Desulfovibrio</taxon>
    </lineage>
</organism>
<dbReference type="AlphaFoldDB" id="A0A1M7RSN2"/>
<reference evidence="2 3" key="1">
    <citation type="submission" date="2016-12" db="EMBL/GenBank/DDBJ databases">
        <authorList>
            <person name="Song W.-J."/>
            <person name="Kurnit D.M."/>
        </authorList>
    </citation>
    <scope>NUCLEOTIDE SEQUENCE [LARGE SCALE GENOMIC DNA]</scope>
    <source>
        <strain evidence="2 3">DSM 11393</strain>
    </source>
</reference>
<name>A0A1M7RSN2_9BACT</name>
<dbReference type="STRING" id="1121455.SAMN02745728_00121"/>
<dbReference type="SMART" id="SM00260">
    <property type="entry name" value="CheW"/>
    <property type="match status" value="1"/>
</dbReference>
<dbReference type="GO" id="GO:0007165">
    <property type="term" value="P:signal transduction"/>
    <property type="evidence" value="ECO:0007669"/>
    <property type="project" value="InterPro"/>
</dbReference>
<protein>
    <submittedName>
        <fullName evidence="2">Purine-binding chemotaxis protein CheW</fullName>
    </submittedName>
</protein>